<feature type="region of interest" description="Disordered" evidence="1">
    <location>
        <begin position="25"/>
        <end position="59"/>
    </location>
</feature>
<protein>
    <submittedName>
        <fullName evidence="5">PH domain-containing protein</fullName>
    </submittedName>
</protein>
<evidence type="ECO:0000313" key="3">
    <source>
        <dbReference type="EMBL" id="VDM24660.1"/>
    </source>
</evidence>
<evidence type="ECO:0000259" key="2">
    <source>
        <dbReference type="PROSITE" id="PS50003"/>
    </source>
</evidence>
<reference evidence="5" key="1">
    <citation type="submission" date="2017-02" db="UniProtKB">
        <authorList>
            <consortium name="WormBaseParasite"/>
        </authorList>
    </citation>
    <scope>IDENTIFICATION</scope>
</reference>
<feature type="domain" description="PH" evidence="2">
    <location>
        <begin position="1"/>
        <end position="23"/>
    </location>
</feature>
<dbReference type="EMBL" id="UYWX01004132">
    <property type="protein sequence ID" value="VDM24660.1"/>
    <property type="molecule type" value="Genomic_DNA"/>
</dbReference>
<gene>
    <name evidence="3" type="ORF">TTAC_LOCUS4313</name>
</gene>
<dbReference type="InterPro" id="IPR001849">
    <property type="entry name" value="PH_domain"/>
</dbReference>
<evidence type="ECO:0000313" key="5">
    <source>
        <dbReference type="WBParaSite" id="TTAC_0000432801-mRNA-1"/>
    </source>
</evidence>
<dbReference type="PROSITE" id="PS50003">
    <property type="entry name" value="PH_DOMAIN"/>
    <property type="match status" value="1"/>
</dbReference>
<dbReference type="WBParaSite" id="TTAC_0000432801-mRNA-1">
    <property type="protein sequence ID" value="TTAC_0000432801-mRNA-1"/>
    <property type="gene ID" value="TTAC_0000432801"/>
</dbReference>
<dbReference type="Proteomes" id="UP000274429">
    <property type="component" value="Unassembled WGS sequence"/>
</dbReference>
<evidence type="ECO:0000256" key="1">
    <source>
        <dbReference type="SAM" id="MobiDB-lite"/>
    </source>
</evidence>
<name>A0A0R3WU88_HYDTA</name>
<dbReference type="Gene3D" id="2.30.29.30">
    <property type="entry name" value="Pleckstrin-homology domain (PH domain)/Phosphotyrosine-binding domain (PTB)"/>
    <property type="match status" value="1"/>
</dbReference>
<organism evidence="5">
    <name type="scientific">Hydatigena taeniaeformis</name>
    <name type="common">Feline tapeworm</name>
    <name type="synonym">Taenia taeniaeformis</name>
    <dbReference type="NCBI Taxonomy" id="6205"/>
    <lineage>
        <taxon>Eukaryota</taxon>
        <taxon>Metazoa</taxon>
        <taxon>Spiralia</taxon>
        <taxon>Lophotrochozoa</taxon>
        <taxon>Platyhelminthes</taxon>
        <taxon>Cestoda</taxon>
        <taxon>Eucestoda</taxon>
        <taxon>Cyclophyllidea</taxon>
        <taxon>Taeniidae</taxon>
        <taxon>Hydatigera</taxon>
    </lineage>
</organism>
<sequence length="103" mass="11387">MYFTTEDENERQLWVQAIYRATGQTHKPVPPPIHSTTPATDAGAASATANAAGTSSKGVKSGVCLNLHKLTTFFLIIRLRLPKWTVSISLMVSEVFVFKWHLT</sequence>
<proteinExistence type="predicted"/>
<feature type="compositionally biased region" description="Low complexity" evidence="1">
    <location>
        <begin position="35"/>
        <end position="56"/>
    </location>
</feature>
<dbReference type="InterPro" id="IPR011993">
    <property type="entry name" value="PH-like_dom_sf"/>
</dbReference>
<dbReference type="OrthoDB" id="10063282at2759"/>
<evidence type="ECO:0000313" key="4">
    <source>
        <dbReference type="Proteomes" id="UP000274429"/>
    </source>
</evidence>
<keyword evidence="4" id="KW-1185">Reference proteome</keyword>
<reference evidence="3 4" key="2">
    <citation type="submission" date="2018-11" db="EMBL/GenBank/DDBJ databases">
        <authorList>
            <consortium name="Pathogen Informatics"/>
        </authorList>
    </citation>
    <scope>NUCLEOTIDE SEQUENCE [LARGE SCALE GENOMIC DNA]</scope>
</reference>
<accession>A0A0R3WU88</accession>
<dbReference type="AlphaFoldDB" id="A0A0R3WU88"/>